<protein>
    <submittedName>
        <fullName evidence="2">Uncharacterized protein</fullName>
    </submittedName>
</protein>
<dbReference type="Proteomes" id="UP000283538">
    <property type="component" value="Unassembled WGS sequence"/>
</dbReference>
<gene>
    <name evidence="2" type="ORF">DW701_01765</name>
    <name evidence="1" type="ORF">INE88_01116</name>
</gene>
<evidence type="ECO:0000313" key="1">
    <source>
        <dbReference type="EMBL" id="QUT44326.1"/>
    </source>
</evidence>
<dbReference type="Proteomes" id="UP000679226">
    <property type="component" value="Chromosome"/>
</dbReference>
<dbReference type="EMBL" id="QSLA01000001">
    <property type="protein sequence ID" value="RHF12962.1"/>
    <property type="molecule type" value="Genomic_DNA"/>
</dbReference>
<reference evidence="2 3" key="1">
    <citation type="submission" date="2018-08" db="EMBL/GenBank/DDBJ databases">
        <title>A genome reference for cultivated species of the human gut microbiota.</title>
        <authorList>
            <person name="Zou Y."/>
            <person name="Xue W."/>
            <person name="Luo G."/>
        </authorList>
    </citation>
    <scope>NUCLEOTIDE SEQUENCE [LARGE SCALE GENOMIC DNA]</scope>
    <source>
        <strain evidence="2 3">AM26-26AC</strain>
    </source>
</reference>
<dbReference type="AlphaFoldDB" id="A0A414MLC6"/>
<name>A0A414MLC6_9BACE</name>
<organism evidence="2 3">
    <name type="scientific">Bacteroides eggerthii</name>
    <dbReference type="NCBI Taxonomy" id="28111"/>
    <lineage>
        <taxon>Bacteria</taxon>
        <taxon>Pseudomonadati</taxon>
        <taxon>Bacteroidota</taxon>
        <taxon>Bacteroidia</taxon>
        <taxon>Bacteroidales</taxon>
        <taxon>Bacteroidaceae</taxon>
        <taxon>Bacteroides</taxon>
    </lineage>
</organism>
<dbReference type="RefSeq" id="WP_004295152.1">
    <property type="nucleotide sequence ID" value="NZ_CP072227.1"/>
</dbReference>
<proteinExistence type="predicted"/>
<evidence type="ECO:0000313" key="3">
    <source>
        <dbReference type="Proteomes" id="UP000283538"/>
    </source>
</evidence>
<dbReference type="EMBL" id="CP072227">
    <property type="protein sequence ID" value="QUT44326.1"/>
    <property type="molecule type" value="Genomic_DNA"/>
</dbReference>
<accession>A0A414MLC6</accession>
<reference evidence="1" key="2">
    <citation type="journal article" date="2021" name="PLoS Genet.">
        <title>Mobile Type VI secretion system loci of the gut Bacteroidales display extensive intra-ecosystem transfer, multi-species spread and geographical clustering.</title>
        <authorList>
            <person name="Garcia-Bayona L."/>
            <person name="Coyne M.J."/>
            <person name="Comstock L.E."/>
        </authorList>
    </citation>
    <scope>NUCLEOTIDE SEQUENCE</scope>
    <source>
        <strain evidence="1">CL11T00C20</strain>
    </source>
</reference>
<sequence>MKEEEIAKAVIDSMKSVTDGMKSFLKTESPKPEKTDNEKVADMIHTGTKKVLSDRKEREEAEIRRNLITWGGIR</sequence>
<evidence type="ECO:0000313" key="2">
    <source>
        <dbReference type="EMBL" id="RHF12962.1"/>
    </source>
</evidence>
<dbReference type="KEGG" id="beg:INE88_01116"/>